<sequence length="216" mass="24599">MLDPPLPPYPPQSFFRQPPPPMSSRQEPRSRGGDRISDLLKAVQTLPVLLEDIVKKEVTPLPDVVRGLLQEIQSTRGQINDEVPLTIVRDKSIDDEEEVDPLVVSNEKEMVPSGEKDVLGEKEMGGAVLSNRDLRTDYNYASEEDRSIRVRLRSAYCKSPFIDPTWASATKCAKDKRKYKAFKKKNKTVRQNVGTEESVDHSFFLELEDPKQWLSM</sequence>
<protein>
    <submittedName>
        <fullName evidence="2">Uncharacterized protein</fullName>
    </submittedName>
</protein>
<proteinExistence type="predicted"/>
<evidence type="ECO:0000313" key="3">
    <source>
        <dbReference type="Proteomes" id="UP001280121"/>
    </source>
</evidence>
<dbReference type="Proteomes" id="UP001280121">
    <property type="component" value="Unassembled WGS sequence"/>
</dbReference>
<feature type="region of interest" description="Disordered" evidence="1">
    <location>
        <begin position="1"/>
        <end position="35"/>
    </location>
</feature>
<accession>A0AAD9XPV0</accession>
<dbReference type="AlphaFoldDB" id="A0AAD9XPV0"/>
<comment type="caution">
    <text evidence="2">The sequence shown here is derived from an EMBL/GenBank/DDBJ whole genome shotgun (WGS) entry which is preliminary data.</text>
</comment>
<gene>
    <name evidence="2" type="ORF">Ddye_002088</name>
</gene>
<name>A0AAD9XPV0_9ROSI</name>
<evidence type="ECO:0000313" key="2">
    <source>
        <dbReference type="EMBL" id="KAK2663514.1"/>
    </source>
</evidence>
<reference evidence="2" key="1">
    <citation type="journal article" date="2023" name="Plant J.">
        <title>Genome sequences and population genomics provide insights into the demographic history, inbreeding, and mutation load of two 'living fossil' tree species of Dipteronia.</title>
        <authorList>
            <person name="Feng Y."/>
            <person name="Comes H.P."/>
            <person name="Chen J."/>
            <person name="Zhu S."/>
            <person name="Lu R."/>
            <person name="Zhang X."/>
            <person name="Li P."/>
            <person name="Qiu J."/>
            <person name="Olsen K.M."/>
            <person name="Qiu Y."/>
        </authorList>
    </citation>
    <scope>NUCLEOTIDE SEQUENCE</scope>
    <source>
        <strain evidence="2">KIB01</strain>
    </source>
</reference>
<dbReference type="EMBL" id="JANJYI010000001">
    <property type="protein sequence ID" value="KAK2663514.1"/>
    <property type="molecule type" value="Genomic_DNA"/>
</dbReference>
<feature type="compositionally biased region" description="Basic and acidic residues" evidence="1">
    <location>
        <begin position="26"/>
        <end position="35"/>
    </location>
</feature>
<evidence type="ECO:0000256" key="1">
    <source>
        <dbReference type="SAM" id="MobiDB-lite"/>
    </source>
</evidence>
<keyword evidence="3" id="KW-1185">Reference proteome</keyword>
<organism evidence="2 3">
    <name type="scientific">Dipteronia dyeriana</name>
    <dbReference type="NCBI Taxonomy" id="168575"/>
    <lineage>
        <taxon>Eukaryota</taxon>
        <taxon>Viridiplantae</taxon>
        <taxon>Streptophyta</taxon>
        <taxon>Embryophyta</taxon>
        <taxon>Tracheophyta</taxon>
        <taxon>Spermatophyta</taxon>
        <taxon>Magnoliopsida</taxon>
        <taxon>eudicotyledons</taxon>
        <taxon>Gunneridae</taxon>
        <taxon>Pentapetalae</taxon>
        <taxon>rosids</taxon>
        <taxon>malvids</taxon>
        <taxon>Sapindales</taxon>
        <taxon>Sapindaceae</taxon>
        <taxon>Hippocastanoideae</taxon>
        <taxon>Acereae</taxon>
        <taxon>Dipteronia</taxon>
    </lineage>
</organism>
<feature type="compositionally biased region" description="Pro residues" evidence="1">
    <location>
        <begin position="1"/>
        <end position="22"/>
    </location>
</feature>